<evidence type="ECO:0000313" key="1">
    <source>
        <dbReference type="EMBL" id="KAJ3536107.1"/>
    </source>
</evidence>
<gene>
    <name evidence="1" type="ORF">NM208_g6863</name>
</gene>
<name>A0ACC1SBD6_9HYPO</name>
<keyword evidence="2" id="KW-1185">Reference proteome</keyword>
<reference evidence="1" key="1">
    <citation type="submission" date="2022-08" db="EMBL/GenBank/DDBJ databases">
        <title>Genome Sequence of Fusarium decemcellulare.</title>
        <authorList>
            <person name="Buettner E."/>
        </authorList>
    </citation>
    <scope>NUCLEOTIDE SEQUENCE</scope>
    <source>
        <strain evidence="1">Babe19</strain>
    </source>
</reference>
<evidence type="ECO:0000313" key="2">
    <source>
        <dbReference type="Proteomes" id="UP001148629"/>
    </source>
</evidence>
<sequence>MPPAMSTVTMPKRHRRPVQKSSFGCSTCKARKVSYRVFCGTTVSQLTSVTQIKCDEKKPSCTQCGAKRITCPGYPARPRLRWSRKHEVLEPTQFVSSDRTLSLGNGERRESTVSEISLLDKTHATTVGGDGLVSTEISETQGVGASGSVSNDYEHASTTSESPPEDTFDAPPQGDSWGWVEELLNTCLEGDDTTAFPFDDQPSMSSISLPSPTCGLYLSCEANAVEEPDYDIGITEAQDESGSAGNEENPGSTPHFLPIALEWSGSTTSEGLEVGTNATQCQIAPSLVDLPGQLVAIYFSVVCPIFSTFDSEHNVFRSFINQRWQFSALVFYTVQSMAAAKMTWFMPEMKAQALEYRSLALNTLHSDISKASSWNTELLFVVMMLGISSCWFDISDLGLTHLEAAQQAMLSNKIEYSDGFHNANFFKNALTYWEMVSCVVSDKAAFHDWSKVGVPQPEPLTQNKKLSPTSPQRVKPHPWTGVASEPQALFTRIARQIRRLRSFDDPTGFSDEVRILDEAIWAYNVPRLHDISNIGDENTPAIHHLLLAEAYMFANLYQLYSIFANERRKRITWIKETSRLSRFHQDSWAGSQASSWASMLQHAHGAEKWLQFLGRSVIIRLEQIQTTSGTCCVQALLLLVAATSLSMSPEANENDEEHEEVLQARRFVLDRLGFLAQSNLSAPVNHVKSVVLRIFKRLDVGVDDFWLDALQSMGTLTIIG</sequence>
<accession>A0ACC1SBD6</accession>
<protein>
    <submittedName>
        <fullName evidence="1">Uncharacterized protein</fullName>
    </submittedName>
</protein>
<organism evidence="1 2">
    <name type="scientific">Fusarium decemcellulare</name>
    <dbReference type="NCBI Taxonomy" id="57161"/>
    <lineage>
        <taxon>Eukaryota</taxon>
        <taxon>Fungi</taxon>
        <taxon>Dikarya</taxon>
        <taxon>Ascomycota</taxon>
        <taxon>Pezizomycotina</taxon>
        <taxon>Sordariomycetes</taxon>
        <taxon>Hypocreomycetidae</taxon>
        <taxon>Hypocreales</taxon>
        <taxon>Nectriaceae</taxon>
        <taxon>Fusarium</taxon>
        <taxon>Fusarium decemcellulare species complex</taxon>
    </lineage>
</organism>
<proteinExistence type="predicted"/>
<dbReference type="EMBL" id="JANRMS010000665">
    <property type="protein sequence ID" value="KAJ3536107.1"/>
    <property type="molecule type" value="Genomic_DNA"/>
</dbReference>
<dbReference type="Proteomes" id="UP001148629">
    <property type="component" value="Unassembled WGS sequence"/>
</dbReference>
<comment type="caution">
    <text evidence="1">The sequence shown here is derived from an EMBL/GenBank/DDBJ whole genome shotgun (WGS) entry which is preliminary data.</text>
</comment>